<dbReference type="InterPro" id="IPR025748">
    <property type="entry name" value="PrcB_C_dom"/>
</dbReference>
<keyword evidence="4" id="KW-1185">Reference proteome</keyword>
<dbReference type="InterPro" id="IPR051465">
    <property type="entry name" value="Cell_Envelope_Struct_Comp"/>
</dbReference>
<feature type="signal peptide" evidence="1">
    <location>
        <begin position="1"/>
        <end position="19"/>
    </location>
</feature>
<organism evidence="3 4">
    <name type="scientific">Effusibacillus lacus</name>
    <dbReference type="NCBI Taxonomy" id="1348429"/>
    <lineage>
        <taxon>Bacteria</taxon>
        <taxon>Bacillati</taxon>
        <taxon>Bacillota</taxon>
        <taxon>Bacilli</taxon>
        <taxon>Bacillales</taxon>
        <taxon>Alicyclobacillaceae</taxon>
        <taxon>Effusibacillus</taxon>
    </lineage>
</organism>
<feature type="domain" description="SLH" evidence="2">
    <location>
        <begin position="96"/>
        <end position="155"/>
    </location>
</feature>
<feature type="domain" description="SLH" evidence="2">
    <location>
        <begin position="157"/>
        <end position="219"/>
    </location>
</feature>
<dbReference type="AlphaFoldDB" id="A0A292YM06"/>
<dbReference type="RefSeq" id="WP_165912653.1">
    <property type="nucleotide sequence ID" value="NZ_BDUF01000053.1"/>
</dbReference>
<feature type="chain" id="PRO_5039472388" description="SLH domain-containing protein" evidence="1">
    <location>
        <begin position="20"/>
        <end position="327"/>
    </location>
</feature>
<feature type="domain" description="SLH" evidence="2">
    <location>
        <begin position="31"/>
        <end position="94"/>
    </location>
</feature>
<evidence type="ECO:0000259" key="2">
    <source>
        <dbReference type="PROSITE" id="PS51272"/>
    </source>
</evidence>
<evidence type="ECO:0000256" key="1">
    <source>
        <dbReference type="SAM" id="SignalP"/>
    </source>
</evidence>
<comment type="caution">
    <text evidence="3">The sequence shown here is derived from an EMBL/GenBank/DDBJ whole genome shotgun (WGS) entry which is preliminary data.</text>
</comment>
<dbReference type="Proteomes" id="UP000217785">
    <property type="component" value="Unassembled WGS sequence"/>
</dbReference>
<dbReference type="PANTHER" id="PTHR43308">
    <property type="entry name" value="OUTER MEMBRANE PROTEIN ALPHA-RELATED"/>
    <property type="match status" value="1"/>
</dbReference>
<dbReference type="Pfam" id="PF14343">
    <property type="entry name" value="PrcB_C"/>
    <property type="match status" value="1"/>
</dbReference>
<dbReference type="EMBL" id="BDUF01000053">
    <property type="protein sequence ID" value="GAX90206.1"/>
    <property type="molecule type" value="Genomic_DNA"/>
</dbReference>
<name>A0A292YM06_9BACL</name>
<dbReference type="Pfam" id="PF00395">
    <property type="entry name" value="SLH"/>
    <property type="match status" value="3"/>
</dbReference>
<evidence type="ECO:0000313" key="3">
    <source>
        <dbReference type="EMBL" id="GAX90206.1"/>
    </source>
</evidence>
<dbReference type="InterPro" id="IPR001119">
    <property type="entry name" value="SLH_dom"/>
</dbReference>
<evidence type="ECO:0000313" key="4">
    <source>
        <dbReference type="Proteomes" id="UP000217785"/>
    </source>
</evidence>
<accession>A0A292YM06</accession>
<keyword evidence="1" id="KW-0732">Signal</keyword>
<reference evidence="4" key="1">
    <citation type="submission" date="2017-07" db="EMBL/GenBank/DDBJ databases">
        <title>Draft genome sequence of Effusibacillus lacus strain skLN1.</title>
        <authorList>
            <person name="Watanabe M."/>
            <person name="Kojima H."/>
            <person name="Fukui M."/>
        </authorList>
    </citation>
    <scope>NUCLEOTIDE SEQUENCE [LARGE SCALE GENOMIC DNA]</scope>
    <source>
        <strain evidence="4">skLN1</strain>
    </source>
</reference>
<proteinExistence type="predicted"/>
<gene>
    <name evidence="3" type="ORF">EFBL_1832</name>
</gene>
<dbReference type="PROSITE" id="PS51272">
    <property type="entry name" value="SLH"/>
    <property type="match status" value="3"/>
</dbReference>
<sequence length="327" mass="35490">MLKSKIVALIATGAVVLGAIGTGSATMPFDDTARVFVDIENHWAKPDIMRMYQAGIVKGVGEGKFAPEQAATREQVVTLILRSTGQSLDKTSTATFADVPVDRWSHPFIETALNRSIIAKGSTGKFEPEWPVRRAEAALWISRAVPALNTGVAGGNPAPFSDIGKLSSEEQSAISHVYHLGIMMGNSGLFRPDDSLTRAEMATLIARLFDRLQSHLGGQEMTFHKVDLSKASDELKNWAGSVKGTPGLHTKTTGGKTYILVSRGEKPNAGYGLTITKVIEEKNRVVVKFEQRNPEPGKMYAQVITTPFDLVEIAKTDKRIELGNDLN</sequence>
<protein>
    <recommendedName>
        <fullName evidence="2">SLH domain-containing protein</fullName>
    </recommendedName>
</protein>
<dbReference type="PANTHER" id="PTHR43308:SF5">
    <property type="entry name" value="S-LAYER PROTEIN _ PEPTIDOGLYCAN ENDO-BETA-N-ACETYLGLUCOSAMINIDASE"/>
    <property type="match status" value="1"/>
</dbReference>